<dbReference type="InterPro" id="IPR008147">
    <property type="entry name" value="Gln_synt_N"/>
</dbReference>
<dbReference type="RefSeq" id="WP_063322095.1">
    <property type="nucleotide sequence ID" value="NZ_CP015225.1"/>
</dbReference>
<name>A0A159ZX53_PSEFL</name>
<dbReference type="GO" id="GO:0004356">
    <property type="term" value="F:glutamine synthetase activity"/>
    <property type="evidence" value="ECO:0007669"/>
    <property type="project" value="InterPro"/>
</dbReference>
<sequence>MSRLDDPAAVLAPLPVTTLVTTDLIGVTRGRSFPSDELPHYVTAGCGWVPANSALTPQDIIASANPWGAYGDLRLVPDLSSRVTVNNGPDAQAPVLDFIHCDVRETDGRPWSACPRTLLQDEVERYRVELGLQVFAAFEHEFNLVATPAQPDCLAFSLQAQRQQAEFAGWLLSALRAGGVEPEMFLPEYGQHQYEITCRPTLGVAAADRAVNVREITREIARQMGLDVSFAPKVSEHAVCNGVHLHLSLQDLSADPVLHDAASSNGLSSLGQHWAAGVLHYLPALCALTAPTPVSYERLQPHHWSASYACLGQRNREAALRICPTASLSGKPLANQYNLEFRAMDATASPHLAMAALLIAGRLGIQQRLALNAVTDQIPDELDEAQRRARGIIALPTTLAQALDCLRHSGALLETLPGPLVETYFALKAQELALTEALSPAERCEHYARIY</sequence>
<evidence type="ECO:0000256" key="5">
    <source>
        <dbReference type="RuleBase" id="RU000384"/>
    </source>
</evidence>
<evidence type="ECO:0000313" key="7">
    <source>
        <dbReference type="EMBL" id="AMZ71589.1"/>
    </source>
</evidence>
<dbReference type="EMBL" id="CP015225">
    <property type="protein sequence ID" value="AMZ71589.1"/>
    <property type="molecule type" value="Genomic_DNA"/>
</dbReference>
<dbReference type="PANTHER" id="PTHR43785">
    <property type="entry name" value="GAMMA-GLUTAMYLPUTRESCINE SYNTHETASE"/>
    <property type="match status" value="1"/>
</dbReference>
<evidence type="ECO:0000259" key="6">
    <source>
        <dbReference type="PROSITE" id="PS51987"/>
    </source>
</evidence>
<dbReference type="Gene3D" id="3.10.20.70">
    <property type="entry name" value="Glutamine synthetase, N-terminal domain"/>
    <property type="match status" value="1"/>
</dbReference>
<evidence type="ECO:0000256" key="4">
    <source>
        <dbReference type="PROSITE-ProRule" id="PRU01331"/>
    </source>
</evidence>
<dbReference type="Proteomes" id="UP000076083">
    <property type="component" value="Chromosome"/>
</dbReference>
<keyword evidence="3" id="KW-0067">ATP-binding</keyword>
<comment type="similarity">
    <text evidence="4 5">Belongs to the glutamine synthetase family.</text>
</comment>
<dbReference type="PROSITE" id="PS51987">
    <property type="entry name" value="GS_CATALYTIC"/>
    <property type="match status" value="1"/>
</dbReference>
<proteinExistence type="inferred from homology"/>
<evidence type="ECO:0000313" key="8">
    <source>
        <dbReference type="Proteomes" id="UP000076083"/>
    </source>
</evidence>
<dbReference type="SUPFAM" id="SSF55931">
    <property type="entry name" value="Glutamine synthetase/guanido kinase"/>
    <property type="match status" value="1"/>
</dbReference>
<dbReference type="PANTHER" id="PTHR43785:SF12">
    <property type="entry name" value="TYPE-1 GLUTAMINE SYNTHETASE 2"/>
    <property type="match status" value="1"/>
</dbReference>
<dbReference type="GO" id="GO:0006542">
    <property type="term" value="P:glutamine biosynthetic process"/>
    <property type="evidence" value="ECO:0007669"/>
    <property type="project" value="InterPro"/>
</dbReference>
<dbReference type="Pfam" id="PF00120">
    <property type="entry name" value="Gln-synt_C"/>
    <property type="match status" value="1"/>
</dbReference>
<evidence type="ECO:0000256" key="1">
    <source>
        <dbReference type="ARBA" id="ARBA00022598"/>
    </source>
</evidence>
<evidence type="ECO:0000256" key="3">
    <source>
        <dbReference type="ARBA" id="ARBA00022840"/>
    </source>
</evidence>
<feature type="domain" description="GS catalytic" evidence="6">
    <location>
        <begin position="115"/>
        <end position="451"/>
    </location>
</feature>
<reference evidence="7 8" key="2">
    <citation type="journal article" date="2018" name="Nature">
        <title>Mutant phenotypes for thousands of bacterial genes of unknown function.</title>
        <authorList>
            <person name="Price M.N."/>
            <person name="Wetmore K.M."/>
            <person name="Waters R.J."/>
            <person name="Callaghan M."/>
            <person name="Ray J."/>
            <person name="Liu H."/>
            <person name="Kuehl J.V."/>
            <person name="Melnyk R.A."/>
            <person name="Lamson J.S."/>
            <person name="Suh Y."/>
            <person name="Carlson H.K."/>
            <person name="Esquivel Z."/>
            <person name="Sadeeshkumar H."/>
            <person name="Chakraborty R."/>
            <person name="Zane G.M."/>
            <person name="Rubin B.E."/>
            <person name="Wall J.D."/>
            <person name="Visel A."/>
            <person name="Bristow J."/>
            <person name="Blow M.J."/>
            <person name="Arkin A.P."/>
            <person name="Deutschbauer A.M."/>
        </authorList>
    </citation>
    <scope>NUCLEOTIDE SEQUENCE [LARGE SCALE GENOMIC DNA]</scope>
    <source>
        <strain evidence="7 8">FW300-N2E2</strain>
    </source>
</reference>
<dbReference type="InterPro" id="IPR036651">
    <property type="entry name" value="Gln_synt_N_sf"/>
</dbReference>
<dbReference type="GO" id="GO:0005524">
    <property type="term" value="F:ATP binding"/>
    <property type="evidence" value="ECO:0007669"/>
    <property type="project" value="UniProtKB-KW"/>
</dbReference>
<keyword evidence="2" id="KW-0547">Nucleotide-binding</keyword>
<protein>
    <submittedName>
        <fullName evidence="7">Glutamine synthetase</fullName>
    </submittedName>
</protein>
<dbReference type="InterPro" id="IPR014746">
    <property type="entry name" value="Gln_synth/guanido_kin_cat_dom"/>
</dbReference>
<dbReference type="AlphaFoldDB" id="A0A159ZX53"/>
<accession>A0A159ZX53</accession>
<gene>
    <name evidence="7" type="ORF">TK06_10985</name>
</gene>
<reference evidence="8" key="1">
    <citation type="submission" date="2016-04" db="EMBL/GenBank/DDBJ databases">
        <authorList>
            <person name="Ray J."/>
            <person name="Price M."/>
            <person name="Deutschbauer A."/>
        </authorList>
    </citation>
    <scope>NUCLEOTIDE SEQUENCE [LARGE SCALE GENOMIC DNA]</scope>
    <source>
        <strain evidence="8">FW300-N2E2</strain>
    </source>
</reference>
<evidence type="ECO:0000256" key="2">
    <source>
        <dbReference type="ARBA" id="ARBA00022741"/>
    </source>
</evidence>
<dbReference type="Pfam" id="PF16952">
    <property type="entry name" value="Gln-synt_N_2"/>
    <property type="match status" value="1"/>
</dbReference>
<organism evidence="7 8">
    <name type="scientific">Pseudomonas fluorescens</name>
    <dbReference type="NCBI Taxonomy" id="294"/>
    <lineage>
        <taxon>Bacteria</taxon>
        <taxon>Pseudomonadati</taxon>
        <taxon>Pseudomonadota</taxon>
        <taxon>Gammaproteobacteria</taxon>
        <taxon>Pseudomonadales</taxon>
        <taxon>Pseudomonadaceae</taxon>
        <taxon>Pseudomonas</taxon>
    </lineage>
</organism>
<dbReference type="Gene3D" id="3.30.590.10">
    <property type="entry name" value="Glutamine synthetase/guanido kinase, catalytic domain"/>
    <property type="match status" value="1"/>
</dbReference>
<keyword evidence="1" id="KW-0436">Ligase</keyword>
<dbReference type="SMART" id="SM01230">
    <property type="entry name" value="Gln-synt_C"/>
    <property type="match status" value="1"/>
</dbReference>
<dbReference type="InterPro" id="IPR008146">
    <property type="entry name" value="Gln_synth_cat_dom"/>
</dbReference>